<organism evidence="2 3">
    <name type="scientific">Syphacia muris</name>
    <dbReference type="NCBI Taxonomy" id="451379"/>
    <lineage>
        <taxon>Eukaryota</taxon>
        <taxon>Metazoa</taxon>
        <taxon>Ecdysozoa</taxon>
        <taxon>Nematoda</taxon>
        <taxon>Chromadorea</taxon>
        <taxon>Rhabditida</taxon>
        <taxon>Spirurina</taxon>
        <taxon>Oxyuridomorpha</taxon>
        <taxon>Oxyuroidea</taxon>
        <taxon>Oxyuridae</taxon>
        <taxon>Syphacia</taxon>
    </lineage>
</organism>
<keyword evidence="1" id="KW-1133">Transmembrane helix</keyword>
<evidence type="ECO:0000313" key="2">
    <source>
        <dbReference type="Proteomes" id="UP000046393"/>
    </source>
</evidence>
<accession>A0A0N5AQ90</accession>
<evidence type="ECO:0000313" key="3">
    <source>
        <dbReference type="WBParaSite" id="SMUV_0000684401-mRNA-1"/>
    </source>
</evidence>
<name>A0A0N5AQ90_9BILA</name>
<keyword evidence="1" id="KW-0472">Membrane</keyword>
<keyword evidence="1" id="KW-0812">Transmembrane</keyword>
<dbReference type="AlphaFoldDB" id="A0A0N5AQ90"/>
<protein>
    <submittedName>
        <fullName evidence="3">Uncharacterized protein</fullName>
    </submittedName>
</protein>
<sequence>MTATYIHRSDTDFIRNSNVFPYSSLAYSANFVTNFNNNVQLYPKNHKSLSEESNAEVSTISIKSKRNFSINPEEYSTTNGENTQSIVENKKCSQKQRSNSGSNAKRCQHPVLFSSTAYQNFLIREDELCQCRPQHSHQHCCTARTILPNNPPHLNGAFQNNKQTDSALNQINEPNGVWEGILLLTKVFRKLRLPLINSSSSPSGTLLPLRLSSTVVKENATENSIREQVQKTKGRFQKRKDDAIRKVQRYVYFGQGLLIATITLVWLASYLFFMKSPNIPNNNQRRAEDGTKLFQNTIPDTSEKFLANINITVTSKDSNFTRTK</sequence>
<feature type="transmembrane region" description="Helical" evidence="1">
    <location>
        <begin position="250"/>
        <end position="273"/>
    </location>
</feature>
<evidence type="ECO:0000256" key="1">
    <source>
        <dbReference type="SAM" id="Phobius"/>
    </source>
</evidence>
<proteinExistence type="predicted"/>
<reference evidence="3" key="1">
    <citation type="submission" date="2017-02" db="UniProtKB">
        <authorList>
            <consortium name="WormBaseParasite"/>
        </authorList>
    </citation>
    <scope>IDENTIFICATION</scope>
</reference>
<dbReference type="WBParaSite" id="SMUV_0000684401-mRNA-1">
    <property type="protein sequence ID" value="SMUV_0000684401-mRNA-1"/>
    <property type="gene ID" value="SMUV_0000684401"/>
</dbReference>
<keyword evidence="2" id="KW-1185">Reference proteome</keyword>
<dbReference type="Proteomes" id="UP000046393">
    <property type="component" value="Unplaced"/>
</dbReference>